<feature type="binding site" evidence="6">
    <location>
        <position position="28"/>
    </location>
    <ligand>
        <name>(6S)-NADPHX</name>
        <dbReference type="ChEBI" id="CHEBI:64076"/>
    </ligand>
</feature>
<gene>
    <name evidence="6" type="primary">nnrD</name>
    <name evidence="8" type="ORF">J4H85_12575</name>
</gene>
<evidence type="ECO:0000256" key="5">
    <source>
        <dbReference type="ARBA" id="ARBA00023239"/>
    </source>
</evidence>
<dbReference type="InterPro" id="IPR029056">
    <property type="entry name" value="Ribokinase-like"/>
</dbReference>
<comment type="catalytic activity">
    <reaction evidence="6">
        <text>(6S)-NADHX + ADP = AMP + phosphate + NADH + H(+)</text>
        <dbReference type="Rhea" id="RHEA:32223"/>
        <dbReference type="ChEBI" id="CHEBI:15378"/>
        <dbReference type="ChEBI" id="CHEBI:43474"/>
        <dbReference type="ChEBI" id="CHEBI:57945"/>
        <dbReference type="ChEBI" id="CHEBI:64074"/>
        <dbReference type="ChEBI" id="CHEBI:456215"/>
        <dbReference type="ChEBI" id="CHEBI:456216"/>
        <dbReference type="EC" id="4.2.1.136"/>
    </reaction>
</comment>
<dbReference type="GO" id="GO:0052856">
    <property type="term" value="F:NAD(P)HX epimerase activity"/>
    <property type="evidence" value="ECO:0007669"/>
    <property type="project" value="TreeGrafter"/>
</dbReference>
<dbReference type="InterPro" id="IPR000631">
    <property type="entry name" value="CARKD"/>
</dbReference>
<dbReference type="HAMAP" id="MF_01965">
    <property type="entry name" value="NADHX_dehydratase"/>
    <property type="match status" value="1"/>
</dbReference>
<keyword evidence="1 6" id="KW-0547">Nucleotide-binding</keyword>
<feature type="binding site" evidence="6">
    <location>
        <position position="140"/>
    </location>
    <ligand>
        <name>(6S)-NADPHX</name>
        <dbReference type="ChEBI" id="CHEBI:64076"/>
    </ligand>
</feature>
<evidence type="ECO:0000256" key="3">
    <source>
        <dbReference type="ARBA" id="ARBA00022857"/>
    </source>
</evidence>
<keyword evidence="4 6" id="KW-0520">NAD</keyword>
<keyword evidence="2 6" id="KW-0067">ATP-binding</keyword>
<dbReference type="PANTHER" id="PTHR12592:SF0">
    <property type="entry name" value="ATP-DEPENDENT (S)-NAD(P)H-HYDRATE DEHYDRATASE"/>
    <property type="match status" value="1"/>
</dbReference>
<dbReference type="InterPro" id="IPR017953">
    <property type="entry name" value="Carbohydrate_kinase_pred_CS"/>
</dbReference>
<dbReference type="Proteomes" id="UP000668403">
    <property type="component" value="Unassembled WGS sequence"/>
</dbReference>
<comment type="function">
    <text evidence="6">Catalyzes the dehydration of the S-form of NAD(P)HX at the expense of ADP, which is converted to AMP. Together with NAD(P)HX epimerase, which catalyzes the epimerization of the S- and R-forms, the enzyme allows the repair of both epimers of NAD(P)HX, a damaged form of NAD(P)H that is a result of enzymatic or heat-dependent hydration.</text>
</comment>
<comment type="similarity">
    <text evidence="6">Belongs to the NnrD/CARKD family.</text>
</comment>
<dbReference type="PROSITE" id="PS01050">
    <property type="entry name" value="YJEF_C_2"/>
    <property type="match status" value="1"/>
</dbReference>
<dbReference type="SUPFAM" id="SSF53613">
    <property type="entry name" value="Ribokinase-like"/>
    <property type="match status" value="1"/>
</dbReference>
<keyword evidence="9" id="KW-1185">Reference proteome</keyword>
<dbReference type="CDD" id="cd01171">
    <property type="entry name" value="YXKO-related"/>
    <property type="match status" value="1"/>
</dbReference>
<feature type="binding site" evidence="6">
    <location>
        <position position="225"/>
    </location>
    <ligand>
        <name>(6S)-NADPHX</name>
        <dbReference type="ChEBI" id="CHEBI:64076"/>
    </ligand>
</feature>
<feature type="domain" description="YjeF C-terminal" evidence="7">
    <location>
        <begin position="1"/>
        <end position="304"/>
    </location>
</feature>
<dbReference type="GO" id="GO:0110051">
    <property type="term" value="P:metabolite repair"/>
    <property type="evidence" value="ECO:0007669"/>
    <property type="project" value="TreeGrafter"/>
</dbReference>
<protein>
    <recommendedName>
        <fullName evidence="6">ADP-dependent (S)-NAD(P)H-hydrate dehydratase</fullName>
        <ecNumber evidence="6">4.2.1.136</ecNumber>
    </recommendedName>
    <alternativeName>
        <fullName evidence="6">ADP-dependent NAD(P)HX dehydratase</fullName>
    </alternativeName>
</protein>
<dbReference type="Pfam" id="PF01256">
    <property type="entry name" value="Carb_kinase"/>
    <property type="match status" value="1"/>
</dbReference>
<dbReference type="PANTHER" id="PTHR12592">
    <property type="entry name" value="ATP-DEPENDENT (S)-NAD(P)H-HYDRATE DEHYDRATASE FAMILY MEMBER"/>
    <property type="match status" value="1"/>
</dbReference>
<keyword evidence="3 6" id="KW-0521">NADP</keyword>
<evidence type="ECO:0000259" key="7">
    <source>
        <dbReference type="PROSITE" id="PS51383"/>
    </source>
</evidence>
<comment type="cofactor">
    <cofactor evidence="6">
        <name>Mg(2+)</name>
        <dbReference type="ChEBI" id="CHEBI:18420"/>
    </cofactor>
</comment>
<dbReference type="GO" id="GO:0052855">
    <property type="term" value="F:ADP-dependent NAD(P)H-hydrate dehydratase activity"/>
    <property type="evidence" value="ECO:0007669"/>
    <property type="project" value="UniProtKB-UniRule"/>
</dbReference>
<reference evidence="8" key="1">
    <citation type="submission" date="2021-03" db="EMBL/GenBank/DDBJ databases">
        <title>Leucobacter chromiisoli sp. nov., isolated from chromium-containing soil of chemical plant.</title>
        <authorList>
            <person name="Xu Z."/>
        </authorList>
    </citation>
    <scope>NUCLEOTIDE SEQUENCE</scope>
    <source>
        <strain evidence="8">K 70/01</strain>
    </source>
</reference>
<evidence type="ECO:0000256" key="1">
    <source>
        <dbReference type="ARBA" id="ARBA00022741"/>
    </source>
</evidence>
<feature type="binding site" evidence="6">
    <location>
        <begin position="195"/>
        <end position="199"/>
    </location>
    <ligand>
        <name>AMP</name>
        <dbReference type="ChEBI" id="CHEBI:456215"/>
    </ligand>
</feature>
<dbReference type="AlphaFoldDB" id="A0A939QMV5"/>
<keyword evidence="5 6" id="KW-0456">Lyase</keyword>
<accession>A0A939QMV5</accession>
<evidence type="ECO:0000313" key="8">
    <source>
        <dbReference type="EMBL" id="MBO2990831.1"/>
    </source>
</evidence>
<comment type="caution">
    <text evidence="8">The sequence shown here is derived from an EMBL/GenBank/DDBJ whole genome shotgun (WGS) entry which is preliminary data.</text>
</comment>
<feature type="binding site" evidence="6">
    <location>
        <position position="224"/>
    </location>
    <ligand>
        <name>AMP</name>
        <dbReference type="ChEBI" id="CHEBI:456215"/>
    </ligand>
</feature>
<dbReference type="EC" id="4.2.1.136" evidence="6"/>
<sequence>MPAPGLADDKYRRGVLAVRTGSAVFPGAAVLSVSAAWRTGIGMVRYVPAVDDRASEHGLPSPAAAVLAAHPETVFGAPADPANCDAWVIGSGTDPDQRSEAERDALAAILGGAAPVVVDAGALDLVTGERPAAPAILTPHAGEFTRLWQAAGLGTKPEGWPARTRSKRARPVKTEARVAAALQLAERLGAAVLLKGSTSVTATPGGQAFLSGPATPWLATAGTGDVLAGVLGALAASQGDAIREDPELLGAIAASAAVVHDVAARLASGTITETTGGGSASASSGIPITAADVIAAVPEAVARLRATRPTASRSRHQRSGG</sequence>
<dbReference type="Gene3D" id="3.40.1190.20">
    <property type="match status" value="1"/>
</dbReference>
<evidence type="ECO:0000256" key="2">
    <source>
        <dbReference type="ARBA" id="ARBA00022840"/>
    </source>
</evidence>
<name>A0A939QMV5_9MICO</name>
<dbReference type="GO" id="GO:0046496">
    <property type="term" value="P:nicotinamide nucleotide metabolic process"/>
    <property type="evidence" value="ECO:0007669"/>
    <property type="project" value="UniProtKB-UniRule"/>
</dbReference>
<feature type="binding site" evidence="6">
    <location>
        <position position="92"/>
    </location>
    <ligand>
        <name>(6S)-NADPHX</name>
        <dbReference type="ChEBI" id="CHEBI:64076"/>
    </ligand>
</feature>
<comment type="subunit">
    <text evidence="6">Homotetramer.</text>
</comment>
<dbReference type="PROSITE" id="PS51383">
    <property type="entry name" value="YJEF_C_3"/>
    <property type="match status" value="1"/>
</dbReference>
<evidence type="ECO:0000256" key="4">
    <source>
        <dbReference type="ARBA" id="ARBA00023027"/>
    </source>
</evidence>
<dbReference type="GO" id="GO:0005524">
    <property type="term" value="F:ATP binding"/>
    <property type="evidence" value="ECO:0007669"/>
    <property type="project" value="UniProtKB-KW"/>
</dbReference>
<organism evidence="8 9">
    <name type="scientific">Leucobacter tardus</name>
    <dbReference type="NCBI Taxonomy" id="501483"/>
    <lineage>
        <taxon>Bacteria</taxon>
        <taxon>Bacillati</taxon>
        <taxon>Actinomycetota</taxon>
        <taxon>Actinomycetes</taxon>
        <taxon>Micrococcales</taxon>
        <taxon>Microbacteriaceae</taxon>
        <taxon>Leucobacter</taxon>
    </lineage>
</organism>
<evidence type="ECO:0000256" key="6">
    <source>
        <dbReference type="HAMAP-Rule" id="MF_01965"/>
    </source>
</evidence>
<comment type="catalytic activity">
    <reaction evidence="6">
        <text>(6S)-NADPHX + ADP = AMP + phosphate + NADPH + H(+)</text>
        <dbReference type="Rhea" id="RHEA:32235"/>
        <dbReference type="ChEBI" id="CHEBI:15378"/>
        <dbReference type="ChEBI" id="CHEBI:43474"/>
        <dbReference type="ChEBI" id="CHEBI:57783"/>
        <dbReference type="ChEBI" id="CHEBI:64076"/>
        <dbReference type="ChEBI" id="CHEBI:456215"/>
        <dbReference type="ChEBI" id="CHEBI:456216"/>
        <dbReference type="EC" id="4.2.1.136"/>
    </reaction>
</comment>
<evidence type="ECO:0000313" key="9">
    <source>
        <dbReference type="Proteomes" id="UP000668403"/>
    </source>
</evidence>
<dbReference type="EMBL" id="JAGFBF010000005">
    <property type="protein sequence ID" value="MBO2990831.1"/>
    <property type="molecule type" value="Genomic_DNA"/>
</dbReference>
<proteinExistence type="inferred from homology"/>